<proteinExistence type="predicted"/>
<evidence type="ECO:0000313" key="4">
    <source>
        <dbReference type="Proteomes" id="UP000528460"/>
    </source>
</evidence>
<comment type="caution">
    <text evidence="3">The sequence shown here is derived from an EMBL/GenBank/DDBJ whole genome shotgun (WGS) entry which is preliminary data.</text>
</comment>
<gene>
    <name evidence="3" type="ORF">HNS30_02025</name>
</gene>
<feature type="domain" description="ABM" evidence="2">
    <location>
        <begin position="31"/>
        <end position="121"/>
    </location>
</feature>
<dbReference type="PROSITE" id="PS51725">
    <property type="entry name" value="ABM"/>
    <property type="match status" value="1"/>
</dbReference>
<dbReference type="InterPro" id="IPR029000">
    <property type="entry name" value="Cyclophilin-like_dom_sf"/>
</dbReference>
<dbReference type="InterPro" id="IPR050744">
    <property type="entry name" value="AI-2_Isomerase_LsrG"/>
</dbReference>
<feature type="chain" id="PRO_5030866281" description="ABM domain-containing protein" evidence="1">
    <location>
        <begin position="25"/>
        <end position="256"/>
    </location>
</feature>
<reference evidence="3 4" key="1">
    <citation type="submission" date="2020-05" db="EMBL/GenBank/DDBJ databases">
        <authorList>
            <person name="Whitworth D."/>
        </authorList>
    </citation>
    <scope>NUCLEOTIDE SEQUENCE [LARGE SCALE GENOMIC DNA]</scope>
    <source>
        <strain evidence="3 4">CA046A</strain>
    </source>
</reference>
<dbReference type="InterPro" id="IPR007138">
    <property type="entry name" value="ABM_dom"/>
</dbReference>
<dbReference type="SUPFAM" id="SSF54909">
    <property type="entry name" value="Dimeric alpha+beta barrel"/>
    <property type="match status" value="1"/>
</dbReference>
<dbReference type="InterPro" id="IPR011008">
    <property type="entry name" value="Dimeric_a/b-barrel"/>
</dbReference>
<evidence type="ECO:0000256" key="1">
    <source>
        <dbReference type="SAM" id="SignalP"/>
    </source>
</evidence>
<accession>A0A7Y4NBX6</accession>
<dbReference type="Gene3D" id="2.40.100.20">
    <property type="match status" value="1"/>
</dbReference>
<dbReference type="AlphaFoldDB" id="A0A7Y4NBX6"/>
<dbReference type="PANTHER" id="PTHR33336:SF3">
    <property type="entry name" value="ABM DOMAIN-CONTAINING PROTEIN"/>
    <property type="match status" value="1"/>
</dbReference>
<dbReference type="EMBL" id="JABFJW010000008">
    <property type="protein sequence ID" value="NOK07826.1"/>
    <property type="molecule type" value="Genomic_DNA"/>
</dbReference>
<dbReference type="PANTHER" id="PTHR33336">
    <property type="entry name" value="QUINOL MONOOXYGENASE YGIN-RELATED"/>
    <property type="match status" value="1"/>
</dbReference>
<evidence type="ECO:0000259" key="2">
    <source>
        <dbReference type="PROSITE" id="PS51725"/>
    </source>
</evidence>
<organism evidence="3 4">
    <name type="scientific">Corallococcus exercitus</name>
    <dbReference type="NCBI Taxonomy" id="2316736"/>
    <lineage>
        <taxon>Bacteria</taxon>
        <taxon>Pseudomonadati</taxon>
        <taxon>Myxococcota</taxon>
        <taxon>Myxococcia</taxon>
        <taxon>Myxococcales</taxon>
        <taxon>Cystobacterineae</taxon>
        <taxon>Myxococcaceae</taxon>
        <taxon>Corallococcus</taxon>
    </lineage>
</organism>
<dbReference type="Pfam" id="PF18050">
    <property type="entry name" value="Cyclophil_like2"/>
    <property type="match status" value="1"/>
</dbReference>
<dbReference type="Proteomes" id="UP000528460">
    <property type="component" value="Unassembled WGS sequence"/>
</dbReference>
<protein>
    <recommendedName>
        <fullName evidence="2">ABM domain-containing protein</fullName>
    </recommendedName>
</protein>
<keyword evidence="1" id="KW-0732">Signal</keyword>
<sequence length="256" mass="27936">MNVRQSVRFGTVAMAMVLSGGAAAQERAVPVVRIAELEIDPARLEAYTAAVKEEMETSVRVEPGVLAIYAVAEKDRPTRIRFFEMYADEAAYRAHIASPHFKKYFTTTQDMITSRKLIDTVPVQLSAKKESQSAPAEAKRMKIRLTVGEKVLTATLRDNETARDFASLLPLTLTLKEYAATEKISDLPRKLTTKGAPPGTAASAGDISYYAPWGNLALFHRDFGHSSGLVTLGKLDGDVEVLKGPGPLEAKVELVK</sequence>
<dbReference type="SUPFAM" id="SSF50891">
    <property type="entry name" value="Cyclophilin-like"/>
    <property type="match status" value="1"/>
</dbReference>
<dbReference type="InterPro" id="IPR041183">
    <property type="entry name" value="Cyclophilin-like"/>
</dbReference>
<dbReference type="GO" id="GO:0003824">
    <property type="term" value="F:catalytic activity"/>
    <property type="evidence" value="ECO:0007669"/>
    <property type="project" value="TreeGrafter"/>
</dbReference>
<dbReference type="Pfam" id="PF03992">
    <property type="entry name" value="ABM"/>
    <property type="match status" value="1"/>
</dbReference>
<dbReference type="Gene3D" id="3.30.70.100">
    <property type="match status" value="1"/>
</dbReference>
<evidence type="ECO:0000313" key="3">
    <source>
        <dbReference type="EMBL" id="NOK07826.1"/>
    </source>
</evidence>
<name>A0A7Y4NBX6_9BACT</name>
<feature type="signal peptide" evidence="1">
    <location>
        <begin position="1"/>
        <end position="24"/>
    </location>
</feature>